<name>A0A5R8ZZ25_PSENT</name>
<evidence type="ECO:0000313" key="3">
    <source>
        <dbReference type="Proteomes" id="UP000307510"/>
    </source>
</evidence>
<dbReference type="PROSITE" id="PS51257">
    <property type="entry name" value="PROKAR_LIPOPROTEIN"/>
    <property type="match status" value="1"/>
</dbReference>
<feature type="transmembrane region" description="Helical" evidence="1">
    <location>
        <begin position="41"/>
        <end position="63"/>
    </location>
</feature>
<reference evidence="2 3" key="1">
    <citation type="submission" date="2019-05" db="EMBL/GenBank/DDBJ databases">
        <authorList>
            <person name="Moore K."/>
            <person name="O'Neill P."/>
            <person name="Farbos A."/>
            <person name="Studholme D.J."/>
        </authorList>
    </citation>
    <scope>NUCLEOTIDE SEQUENCE [LARGE SCALE GENOMIC DNA]</scope>
    <source>
        <strain evidence="2 3">DSM 9128</strain>
    </source>
</reference>
<comment type="caution">
    <text evidence="2">The sequence shown here is derived from an EMBL/GenBank/DDBJ whole genome shotgun (WGS) entry which is preliminary data.</text>
</comment>
<gene>
    <name evidence="2" type="ORF">FEA48_22955</name>
</gene>
<dbReference type="AlphaFoldDB" id="A0A5R8ZZ25"/>
<dbReference type="EMBL" id="VASG01000006">
    <property type="protein sequence ID" value="TLP71678.1"/>
    <property type="molecule type" value="Genomic_DNA"/>
</dbReference>
<organism evidence="2 3">
    <name type="scientific">Pseudomonas nitroreducens</name>
    <dbReference type="NCBI Taxonomy" id="46680"/>
    <lineage>
        <taxon>Bacteria</taxon>
        <taxon>Pseudomonadati</taxon>
        <taxon>Pseudomonadota</taxon>
        <taxon>Gammaproteobacteria</taxon>
        <taxon>Pseudomonadales</taxon>
        <taxon>Pseudomonadaceae</taxon>
        <taxon>Pseudomonas</taxon>
    </lineage>
</organism>
<dbReference type="Proteomes" id="UP000307510">
    <property type="component" value="Unassembled WGS sequence"/>
</dbReference>
<accession>A0A5R8ZZ25</accession>
<evidence type="ECO:0000313" key="2">
    <source>
        <dbReference type="EMBL" id="TLP71678.1"/>
    </source>
</evidence>
<dbReference type="InterPro" id="IPR021529">
    <property type="entry name" value="DUF2798"/>
</dbReference>
<keyword evidence="1" id="KW-1133">Transmembrane helix</keyword>
<keyword evidence="1" id="KW-0812">Transmembrane</keyword>
<evidence type="ECO:0000256" key="1">
    <source>
        <dbReference type="SAM" id="Phobius"/>
    </source>
</evidence>
<proteinExistence type="predicted"/>
<protein>
    <submittedName>
        <fullName evidence="2">DUF2798 domain-containing protein</fullName>
    </submittedName>
</protein>
<dbReference type="Pfam" id="PF11391">
    <property type="entry name" value="DUF2798"/>
    <property type="match status" value="1"/>
</dbReference>
<keyword evidence="1" id="KW-0472">Membrane</keyword>
<reference evidence="3" key="2">
    <citation type="submission" date="2019-06" db="EMBL/GenBank/DDBJ databases">
        <title>AzeR, a transcriptional regulator that responds to azelaic acid in Pseudomonas nitroreducens.</title>
        <authorList>
            <person name="Bez C."/>
            <person name="Javvadi S.G."/>
            <person name="Bertani I."/>
            <person name="Devescovi G."/>
            <person name="Studholme D.J."/>
            <person name="Geller A."/>
            <person name="Levy A."/>
            <person name="Venturi V."/>
        </authorList>
    </citation>
    <scope>NUCLEOTIDE SEQUENCE [LARGE SCALE GENOMIC DNA]</scope>
    <source>
        <strain evidence="3">DSM 9128</strain>
    </source>
</reference>
<dbReference type="RefSeq" id="WP_138215851.1">
    <property type="nucleotide sequence ID" value="NZ_VASG01000006.1"/>
</dbReference>
<sequence length="74" mass="8268">MIARRYGPLLFALILSCVMTLLVSGLSTWRAVDLTPAFAQLWLGAWLTSWSIAFPLVLVIAPLTRRLVEKLVRA</sequence>